<dbReference type="InterPro" id="IPR000836">
    <property type="entry name" value="PRTase_dom"/>
</dbReference>
<dbReference type="Pfam" id="PF00156">
    <property type="entry name" value="Pribosyltran"/>
    <property type="match status" value="1"/>
</dbReference>
<name>A0A1H9GF39_9RHOB</name>
<dbReference type="SUPFAM" id="SSF53271">
    <property type="entry name" value="PRTase-like"/>
    <property type="match status" value="1"/>
</dbReference>
<proteinExistence type="predicted"/>
<keyword evidence="2" id="KW-0808">Transferase</keyword>
<evidence type="ECO:0000259" key="1">
    <source>
        <dbReference type="Pfam" id="PF00156"/>
    </source>
</evidence>
<protein>
    <submittedName>
        <fullName evidence="2">Putative phosphoribosyl transferase</fullName>
    </submittedName>
</protein>
<dbReference type="Gene3D" id="3.40.50.2020">
    <property type="match status" value="1"/>
</dbReference>
<dbReference type="OrthoDB" id="9810066at2"/>
<keyword evidence="3" id="KW-1185">Reference proteome</keyword>
<evidence type="ECO:0000313" key="2">
    <source>
        <dbReference type="EMBL" id="SEQ48674.1"/>
    </source>
</evidence>
<organism evidence="2 3">
    <name type="scientific">Thalassovita taeanensis</name>
    <dbReference type="NCBI Taxonomy" id="657014"/>
    <lineage>
        <taxon>Bacteria</taxon>
        <taxon>Pseudomonadati</taxon>
        <taxon>Pseudomonadota</taxon>
        <taxon>Alphaproteobacteria</taxon>
        <taxon>Rhodobacterales</taxon>
        <taxon>Roseobacteraceae</taxon>
        <taxon>Thalassovita</taxon>
    </lineage>
</organism>
<gene>
    <name evidence="2" type="ORF">SAMN04488092_107152</name>
</gene>
<dbReference type="EMBL" id="FOEP01000007">
    <property type="protein sequence ID" value="SEQ48674.1"/>
    <property type="molecule type" value="Genomic_DNA"/>
</dbReference>
<dbReference type="STRING" id="657014.SAMN04488092_107152"/>
<accession>A0A1H9GF39</accession>
<dbReference type="InterPro" id="IPR029057">
    <property type="entry name" value="PRTase-like"/>
</dbReference>
<dbReference type="RefSeq" id="WP_090270055.1">
    <property type="nucleotide sequence ID" value="NZ_FOEP01000007.1"/>
</dbReference>
<dbReference type="Gene3D" id="3.30.1310.20">
    <property type="entry name" value="PRTase-like"/>
    <property type="match status" value="1"/>
</dbReference>
<evidence type="ECO:0000313" key="3">
    <source>
        <dbReference type="Proteomes" id="UP000198634"/>
    </source>
</evidence>
<dbReference type="GO" id="GO:0016740">
    <property type="term" value="F:transferase activity"/>
    <property type="evidence" value="ECO:0007669"/>
    <property type="project" value="UniProtKB-KW"/>
</dbReference>
<dbReference type="Proteomes" id="UP000198634">
    <property type="component" value="Unassembled WGS sequence"/>
</dbReference>
<reference evidence="2 3" key="1">
    <citation type="submission" date="2016-10" db="EMBL/GenBank/DDBJ databases">
        <authorList>
            <person name="de Groot N.N."/>
        </authorList>
    </citation>
    <scope>NUCLEOTIDE SEQUENCE [LARGE SCALE GENOMIC DNA]</scope>
    <source>
        <strain evidence="2 3">DSM 22007</strain>
    </source>
</reference>
<feature type="domain" description="Phosphoribosyltransferase" evidence="1">
    <location>
        <begin position="10"/>
        <end position="179"/>
    </location>
</feature>
<dbReference type="CDD" id="cd06223">
    <property type="entry name" value="PRTases_typeI"/>
    <property type="match status" value="1"/>
</dbReference>
<dbReference type="AlphaFoldDB" id="A0A1H9GF39"/>
<sequence>MNEFVNRTEAGKALAAELVRKGYGDPVILALPRGGVPVAIEVVRALRAPMDLVMVRKIGVPTQPELAVAAIVNGDHPQLAINEAVAEHAELSHDDIDRMAQTKLVEIRRRRDLYLKGRGSIPIEGRTAIVVDDGIATGATMRASLKAVRLRKPAKLVLAVPVAAPDTLEEFRSEVDEIVCLLKPQRLIAVGAHYVDFGQTSDEDVVRLMDEADRLTQ</sequence>